<accession>A0A1I7U494</accession>
<feature type="region of interest" description="Disordered" evidence="1">
    <location>
        <begin position="1"/>
        <end position="20"/>
    </location>
</feature>
<evidence type="ECO:0000313" key="3">
    <source>
        <dbReference type="WBParaSite" id="Csp11.Scaffold629.g14698.t1"/>
    </source>
</evidence>
<dbReference type="WBParaSite" id="Csp11.Scaffold629.g14698.t1">
    <property type="protein sequence ID" value="Csp11.Scaffold629.g14698.t1"/>
    <property type="gene ID" value="Csp11.Scaffold629.g14698"/>
</dbReference>
<organism evidence="2 3">
    <name type="scientific">Caenorhabditis tropicalis</name>
    <dbReference type="NCBI Taxonomy" id="1561998"/>
    <lineage>
        <taxon>Eukaryota</taxon>
        <taxon>Metazoa</taxon>
        <taxon>Ecdysozoa</taxon>
        <taxon>Nematoda</taxon>
        <taxon>Chromadorea</taxon>
        <taxon>Rhabditida</taxon>
        <taxon>Rhabditina</taxon>
        <taxon>Rhabditomorpha</taxon>
        <taxon>Rhabditoidea</taxon>
        <taxon>Rhabditidae</taxon>
        <taxon>Peloderinae</taxon>
        <taxon>Caenorhabditis</taxon>
    </lineage>
</organism>
<dbReference type="Proteomes" id="UP000095282">
    <property type="component" value="Unplaced"/>
</dbReference>
<reference evidence="3" key="1">
    <citation type="submission" date="2016-11" db="UniProtKB">
        <authorList>
            <consortium name="WormBaseParasite"/>
        </authorList>
    </citation>
    <scope>IDENTIFICATION</scope>
</reference>
<evidence type="ECO:0000313" key="2">
    <source>
        <dbReference type="Proteomes" id="UP000095282"/>
    </source>
</evidence>
<proteinExistence type="predicted"/>
<sequence>MSSMAPKRMHSTTRLSRRPDGFSIFYQHGKGDVEEEMMRVSVITNGDADTLRSSNSESVLTEKPSMKKKKKIRRRRRLLQEELIFRFWRNGMKRKENHLN</sequence>
<keyword evidence="2" id="KW-1185">Reference proteome</keyword>
<protein>
    <submittedName>
        <fullName evidence="3">Uncharacterized protein</fullName>
    </submittedName>
</protein>
<name>A0A1I7U494_9PELO</name>
<feature type="region of interest" description="Disordered" evidence="1">
    <location>
        <begin position="48"/>
        <end position="73"/>
    </location>
</feature>
<evidence type="ECO:0000256" key="1">
    <source>
        <dbReference type="SAM" id="MobiDB-lite"/>
    </source>
</evidence>
<dbReference type="AlphaFoldDB" id="A0A1I7U494"/>